<keyword evidence="2" id="KW-1185">Reference proteome</keyword>
<reference evidence="2" key="2">
    <citation type="submission" date="2018-06" db="EMBL/GenBank/DDBJ databases">
        <title>Genome sequence of Rhodanobacteraceae bacterium strain Dysh456.</title>
        <authorList>
            <person name="Fukui M."/>
        </authorList>
    </citation>
    <scope>NUCLEOTIDE SEQUENCE [LARGE SCALE GENOMIC DNA]</scope>
    <source>
        <strain evidence="2">Dysh456</strain>
    </source>
</reference>
<dbReference type="Gene3D" id="1.25.40.10">
    <property type="entry name" value="Tetratricopeptide repeat domain"/>
    <property type="match status" value="1"/>
</dbReference>
<sequence length="264" mass="28547">MERTLSLPGLDGKPVVVDTVRIEALLAADPAMAAATLLQAARRGHPHAQTWLGQLYLDGRGVPRDAGEACYWFRRAAHAGLPMAMNMLGRCHDHGWGTPVDYTLAAIWYRRAGEAGSDWGCYNYAHLLDQGRGVPRDTAAAIAWFERAAAMGHGRAMHFLGSCYERGHGVPRDRARAIELYRHAAATGDYRGLCSWASVLCERGEIDAALACLRRAVAQAPAHYLRALARTLEAAAHATLRDFGLRIAAQLDAAAPPSAARETG</sequence>
<dbReference type="RefSeq" id="WP_126537095.1">
    <property type="nucleotide sequence ID" value="NZ_AP018560.1"/>
</dbReference>
<dbReference type="SMART" id="SM00671">
    <property type="entry name" value="SEL1"/>
    <property type="match status" value="4"/>
</dbReference>
<dbReference type="InterPro" id="IPR052945">
    <property type="entry name" value="Mitotic_Regulator"/>
</dbReference>
<dbReference type="PANTHER" id="PTHR43628">
    <property type="entry name" value="ACTIVATOR OF C KINASE PROTEIN 1-RELATED"/>
    <property type="match status" value="1"/>
</dbReference>
<reference evidence="2" key="1">
    <citation type="submission" date="2018-04" db="EMBL/GenBank/DDBJ databases">
        <authorList>
            <person name="Watanabe M."/>
            <person name="Kojima H."/>
        </authorList>
    </citation>
    <scope>NUCLEOTIDE SEQUENCE [LARGE SCALE GENOMIC DNA]</scope>
    <source>
        <strain evidence="2">Dysh456</strain>
    </source>
</reference>
<dbReference type="InterPro" id="IPR006597">
    <property type="entry name" value="Sel1-like"/>
</dbReference>
<dbReference type="SUPFAM" id="SSF81901">
    <property type="entry name" value="HCP-like"/>
    <property type="match status" value="1"/>
</dbReference>
<accession>A0A2Z6E3Z4</accession>
<dbReference type="Proteomes" id="UP000270530">
    <property type="component" value="Chromosome"/>
</dbReference>
<dbReference type="PANTHER" id="PTHR43628:SF1">
    <property type="entry name" value="CHITIN SYNTHASE REGULATORY FACTOR 2-RELATED"/>
    <property type="match status" value="1"/>
</dbReference>
<dbReference type="InterPro" id="IPR011990">
    <property type="entry name" value="TPR-like_helical_dom_sf"/>
</dbReference>
<protein>
    <submittedName>
        <fullName evidence="1">TPR repeat protein</fullName>
    </submittedName>
</protein>
<gene>
    <name evidence="1" type="ORF">ALSL_1050</name>
</gene>
<dbReference type="AlphaFoldDB" id="A0A2Z6E3Z4"/>
<name>A0A2Z6E3Z4_9GAMM</name>
<evidence type="ECO:0000313" key="1">
    <source>
        <dbReference type="EMBL" id="BBD79713.1"/>
    </source>
</evidence>
<dbReference type="KEGG" id="rbd:ALSL_1050"/>
<dbReference type="OrthoDB" id="6810016at2"/>
<dbReference type="EMBL" id="AP018560">
    <property type="protein sequence ID" value="BBD79713.1"/>
    <property type="molecule type" value="Genomic_DNA"/>
</dbReference>
<proteinExistence type="predicted"/>
<organism evidence="1 2">
    <name type="scientific">Aerosticca soli</name>
    <dbReference type="NCBI Taxonomy" id="2010829"/>
    <lineage>
        <taxon>Bacteria</taxon>
        <taxon>Pseudomonadati</taxon>
        <taxon>Pseudomonadota</taxon>
        <taxon>Gammaproteobacteria</taxon>
        <taxon>Lysobacterales</taxon>
        <taxon>Rhodanobacteraceae</taxon>
        <taxon>Aerosticca</taxon>
    </lineage>
</organism>
<dbReference type="Pfam" id="PF08238">
    <property type="entry name" value="Sel1"/>
    <property type="match status" value="4"/>
</dbReference>
<evidence type="ECO:0000313" key="2">
    <source>
        <dbReference type="Proteomes" id="UP000270530"/>
    </source>
</evidence>